<name>A0A3E1K9P9_9GAMM</name>
<keyword evidence="1" id="KW-0472">Membrane</keyword>
<organism evidence="2 3">
    <name type="scientific">Wenzhouxiangella sediminis</name>
    <dbReference type="NCBI Taxonomy" id="1792836"/>
    <lineage>
        <taxon>Bacteria</taxon>
        <taxon>Pseudomonadati</taxon>
        <taxon>Pseudomonadota</taxon>
        <taxon>Gammaproteobacteria</taxon>
        <taxon>Chromatiales</taxon>
        <taxon>Wenzhouxiangellaceae</taxon>
        <taxon>Wenzhouxiangella</taxon>
    </lineage>
</organism>
<keyword evidence="1" id="KW-0812">Transmembrane</keyword>
<sequence length="91" mass="9894">MIDRSLRRRSRVLLAIAIVLIIAGLLAVATYAVHFVGVLDQADQSMAFWLLPLLQFGLAAAGSGTVLAVLWLLLVSTDRAADRQEHDPPED</sequence>
<gene>
    <name evidence="2" type="ORF">DZC52_06415</name>
</gene>
<proteinExistence type="predicted"/>
<evidence type="ECO:0000313" key="2">
    <source>
        <dbReference type="EMBL" id="RFF30873.1"/>
    </source>
</evidence>
<feature type="transmembrane region" description="Helical" evidence="1">
    <location>
        <begin position="53"/>
        <end position="74"/>
    </location>
</feature>
<comment type="caution">
    <text evidence="2">The sequence shown here is derived from an EMBL/GenBank/DDBJ whole genome shotgun (WGS) entry which is preliminary data.</text>
</comment>
<dbReference type="Proteomes" id="UP000260351">
    <property type="component" value="Unassembled WGS sequence"/>
</dbReference>
<accession>A0A3E1K9P9</accession>
<evidence type="ECO:0000256" key="1">
    <source>
        <dbReference type="SAM" id="Phobius"/>
    </source>
</evidence>
<dbReference type="AlphaFoldDB" id="A0A3E1K9P9"/>
<keyword evidence="1" id="KW-1133">Transmembrane helix</keyword>
<feature type="transmembrane region" description="Helical" evidence="1">
    <location>
        <begin position="12"/>
        <end position="33"/>
    </location>
</feature>
<keyword evidence="3" id="KW-1185">Reference proteome</keyword>
<dbReference type="RefSeq" id="WP_116650306.1">
    <property type="nucleotide sequence ID" value="NZ_QUZK01000029.1"/>
</dbReference>
<evidence type="ECO:0000313" key="3">
    <source>
        <dbReference type="Proteomes" id="UP000260351"/>
    </source>
</evidence>
<protein>
    <submittedName>
        <fullName evidence="2">Uncharacterized protein</fullName>
    </submittedName>
</protein>
<dbReference type="EMBL" id="QUZK01000029">
    <property type="protein sequence ID" value="RFF30873.1"/>
    <property type="molecule type" value="Genomic_DNA"/>
</dbReference>
<reference evidence="2 3" key="1">
    <citation type="submission" date="2018-08" db="EMBL/GenBank/DDBJ databases">
        <title>Wenzhouxiangella salilacus sp. nov., a novel bacterium isolated from a saline lake in Xinjiang Province, China.</title>
        <authorList>
            <person name="Han S."/>
        </authorList>
    </citation>
    <scope>NUCLEOTIDE SEQUENCE [LARGE SCALE GENOMIC DNA]</scope>
    <source>
        <strain evidence="2 3">XDB06</strain>
    </source>
</reference>